<dbReference type="SUPFAM" id="SSF48452">
    <property type="entry name" value="TPR-like"/>
    <property type="match status" value="1"/>
</dbReference>
<protein>
    <submittedName>
        <fullName evidence="1">Uncharacterized protein</fullName>
    </submittedName>
</protein>
<dbReference type="SMART" id="SM00028">
    <property type="entry name" value="TPR"/>
    <property type="match status" value="3"/>
</dbReference>
<gene>
    <name evidence="1" type="ORF">DCG82_00370</name>
</gene>
<sequence>MTLDLAKYYDAKGFVYLNVGNFERAVQSYLDSINIKHFYGDLYGSIRSQSGLALVYIEQGKFLDAEYNLLESLDNALKLNNKLGLWMVYNNLGRLYLMKKNYEKSKDYYLKSFNIGSLIGNGYLLTEAVFFLTRFLKSEKKRKEVVKRYESLIGKDENNGIMISYIKGEKDVDIKKREEIFERSCESLKGSYRLLEHAKLFYNYLKFLKRNDREKYLEKVKVIPEVIRFISDGVVRRRLEKIYDLNTKICGDKRS</sequence>
<dbReference type="InterPro" id="IPR011990">
    <property type="entry name" value="TPR-like_helical_dom_sf"/>
</dbReference>
<dbReference type="InterPro" id="IPR019734">
    <property type="entry name" value="TPR_rpt"/>
</dbReference>
<comment type="caution">
    <text evidence="1">The sequence shown here is derived from an EMBL/GenBank/DDBJ whole genome shotgun (WGS) entry which is preliminary data.</text>
</comment>
<dbReference type="Pfam" id="PF13424">
    <property type="entry name" value="TPR_12"/>
    <property type="match status" value="1"/>
</dbReference>
<evidence type="ECO:0000313" key="2">
    <source>
        <dbReference type="Proteomes" id="UP000262454"/>
    </source>
</evidence>
<name>A0A348MIH6_UNCW3</name>
<proteinExistence type="predicted"/>
<dbReference type="Pfam" id="PF13181">
    <property type="entry name" value="TPR_8"/>
    <property type="match status" value="1"/>
</dbReference>
<reference evidence="1 2" key="1">
    <citation type="journal article" date="2018" name="Nat. Biotechnol.">
        <title>A standardized bacterial taxonomy based on genome phylogeny substantially revises the tree of life.</title>
        <authorList>
            <person name="Parks D.H."/>
            <person name="Chuvochina M."/>
            <person name="Waite D.W."/>
            <person name="Rinke C."/>
            <person name="Skarshewski A."/>
            <person name="Chaumeil P.A."/>
            <person name="Hugenholtz P."/>
        </authorList>
    </citation>
    <scope>NUCLEOTIDE SEQUENCE [LARGE SCALE GENOMIC DNA]</scope>
    <source>
        <strain evidence="1">UBA7921</strain>
    </source>
</reference>
<dbReference type="Gene3D" id="1.25.40.10">
    <property type="entry name" value="Tetratricopeptide repeat domain"/>
    <property type="match status" value="1"/>
</dbReference>
<dbReference type="Proteomes" id="UP000262454">
    <property type="component" value="Unassembled WGS sequence"/>
</dbReference>
<evidence type="ECO:0000313" key="1">
    <source>
        <dbReference type="EMBL" id="HAF06852.1"/>
    </source>
</evidence>
<accession>A0A348MIH6</accession>
<organism evidence="1 2">
    <name type="scientific">candidate division WOR-3 bacterium</name>
    <dbReference type="NCBI Taxonomy" id="2052148"/>
    <lineage>
        <taxon>Bacteria</taxon>
        <taxon>Bacteria division WOR-3</taxon>
    </lineage>
</organism>
<dbReference type="AlphaFoldDB" id="A0A348MIH6"/>
<dbReference type="EMBL" id="DMCX01000009">
    <property type="protein sequence ID" value="HAF06852.1"/>
    <property type="molecule type" value="Genomic_DNA"/>
</dbReference>